<reference evidence="1" key="1">
    <citation type="journal article" date="2015" name="Nature">
        <title>Complex archaea that bridge the gap between prokaryotes and eukaryotes.</title>
        <authorList>
            <person name="Spang A."/>
            <person name="Saw J.H."/>
            <person name="Jorgensen S.L."/>
            <person name="Zaremba-Niedzwiedzka K."/>
            <person name="Martijn J."/>
            <person name="Lind A.E."/>
            <person name="van Eijk R."/>
            <person name="Schleper C."/>
            <person name="Guy L."/>
            <person name="Ettema T.J."/>
        </authorList>
    </citation>
    <scope>NUCLEOTIDE SEQUENCE</scope>
</reference>
<gene>
    <name evidence="1" type="ORF">LCGC14_1675310</name>
</gene>
<evidence type="ECO:0000313" key="1">
    <source>
        <dbReference type="EMBL" id="KKM17483.1"/>
    </source>
</evidence>
<accession>A0A0F9K5W2</accession>
<dbReference type="EMBL" id="LAZR01014440">
    <property type="protein sequence ID" value="KKM17483.1"/>
    <property type="molecule type" value="Genomic_DNA"/>
</dbReference>
<dbReference type="AlphaFoldDB" id="A0A0F9K5W2"/>
<proteinExistence type="predicted"/>
<sequence>MLVKQIFQLNLNRVNAQIDALNRLMESARPAKPIGLTVPEVSL</sequence>
<protein>
    <submittedName>
        <fullName evidence="1">Uncharacterized protein</fullName>
    </submittedName>
</protein>
<organism evidence="1">
    <name type="scientific">marine sediment metagenome</name>
    <dbReference type="NCBI Taxonomy" id="412755"/>
    <lineage>
        <taxon>unclassified sequences</taxon>
        <taxon>metagenomes</taxon>
        <taxon>ecological metagenomes</taxon>
    </lineage>
</organism>
<comment type="caution">
    <text evidence="1">The sequence shown here is derived from an EMBL/GenBank/DDBJ whole genome shotgun (WGS) entry which is preliminary data.</text>
</comment>
<name>A0A0F9K5W2_9ZZZZ</name>